<dbReference type="AlphaFoldDB" id="A0A0F6RFR4"/>
<keyword evidence="3 5" id="KW-0479">Metal-binding</keyword>
<sequence length="112" mass="12465">MHEAALTQGLVKILIAEAERHQVERITRVRLKIGKMRAVEPQSMTFCFAAFAAGTLAEDAELVIEALPAVARCQACGNDFEVIKFHFQCALCHSRDVQLIQGDELYIESFDA</sequence>
<dbReference type="NCBIfam" id="TIGR00100">
    <property type="entry name" value="hypA"/>
    <property type="match status" value="1"/>
</dbReference>
<feature type="binding site" evidence="5">
    <location>
        <position position="73"/>
    </location>
    <ligand>
        <name>Zn(2+)</name>
        <dbReference type="ChEBI" id="CHEBI:29105"/>
    </ligand>
</feature>
<dbReference type="Gene3D" id="3.30.2320.80">
    <property type="match status" value="1"/>
</dbReference>
<name>A0A0F6RFR4_CITAM</name>
<keyword evidence="4 5" id="KW-0862">Zinc</keyword>
<feature type="binding site" evidence="5">
    <location>
        <position position="92"/>
    </location>
    <ligand>
        <name>Zn(2+)</name>
        <dbReference type="ChEBI" id="CHEBI:29105"/>
    </ligand>
</feature>
<dbReference type="RefSeq" id="WP_046483198.1">
    <property type="nucleotide sequence ID" value="NZ_CP011132.1"/>
</dbReference>
<dbReference type="EMBL" id="CP011132">
    <property type="protein sequence ID" value="AKE59368.1"/>
    <property type="molecule type" value="Genomic_DNA"/>
</dbReference>
<evidence type="ECO:0000256" key="3">
    <source>
        <dbReference type="ARBA" id="ARBA00022723"/>
    </source>
</evidence>
<proteinExistence type="inferred from homology"/>
<comment type="similarity">
    <text evidence="1 5">Belongs to the HypA/HybF family.</text>
</comment>
<evidence type="ECO:0000313" key="6">
    <source>
        <dbReference type="EMBL" id="AKE59368.1"/>
    </source>
</evidence>
<feature type="binding site" evidence="5">
    <location>
        <position position="89"/>
    </location>
    <ligand>
        <name>Zn(2+)</name>
        <dbReference type="ChEBI" id="CHEBI:29105"/>
    </ligand>
</feature>
<comment type="function">
    <text evidence="5">Involved in the maturation of [NiFe] hydrogenases. Required for nickel insertion into the metal center of the hydrogenase.</text>
</comment>
<gene>
    <name evidence="5" type="primary">hypA</name>
    <name evidence="6" type="ORF">F384_12630</name>
</gene>
<dbReference type="GO" id="GO:0051604">
    <property type="term" value="P:protein maturation"/>
    <property type="evidence" value="ECO:0007669"/>
    <property type="project" value="InterPro"/>
</dbReference>
<evidence type="ECO:0000256" key="2">
    <source>
        <dbReference type="ARBA" id="ARBA00022596"/>
    </source>
</evidence>
<feature type="binding site" evidence="5">
    <location>
        <position position="76"/>
    </location>
    <ligand>
        <name>Zn(2+)</name>
        <dbReference type="ChEBI" id="CHEBI:29105"/>
    </ligand>
</feature>
<dbReference type="HAMAP" id="MF_00213">
    <property type="entry name" value="HypA_HybF"/>
    <property type="match status" value="1"/>
</dbReference>
<accession>A0A0F6RFR4</accession>
<dbReference type="KEGG" id="cama:F384_12630"/>
<dbReference type="GO" id="GO:0016151">
    <property type="term" value="F:nickel cation binding"/>
    <property type="evidence" value="ECO:0007669"/>
    <property type="project" value="UniProtKB-UniRule"/>
</dbReference>
<dbReference type="PANTHER" id="PTHR34535:SF3">
    <property type="entry name" value="HYDROGENASE MATURATION FACTOR HYPA"/>
    <property type="match status" value="1"/>
</dbReference>
<dbReference type="OrthoDB" id="288014at2"/>
<evidence type="ECO:0000256" key="5">
    <source>
        <dbReference type="HAMAP-Rule" id="MF_00213"/>
    </source>
</evidence>
<dbReference type="PATRIC" id="fig|1261127.3.peg.2641"/>
<evidence type="ECO:0000256" key="4">
    <source>
        <dbReference type="ARBA" id="ARBA00022833"/>
    </source>
</evidence>
<dbReference type="Pfam" id="PF01155">
    <property type="entry name" value="HypA"/>
    <property type="match status" value="1"/>
</dbReference>
<dbReference type="PROSITE" id="PS01249">
    <property type="entry name" value="HYPA"/>
    <property type="match status" value="1"/>
</dbReference>
<dbReference type="InterPro" id="IPR020538">
    <property type="entry name" value="Hydgase_Ni_incorp_HypA/HybF_CS"/>
</dbReference>
<dbReference type="Proteomes" id="UP000034085">
    <property type="component" value="Chromosome"/>
</dbReference>
<keyword evidence="2 5" id="KW-0533">Nickel</keyword>
<dbReference type="GO" id="GO:0008270">
    <property type="term" value="F:zinc ion binding"/>
    <property type="evidence" value="ECO:0007669"/>
    <property type="project" value="UniProtKB-UniRule"/>
</dbReference>
<dbReference type="HOGENOM" id="CLU_126929_4_0_6"/>
<dbReference type="PANTHER" id="PTHR34535">
    <property type="entry name" value="HYDROGENASE MATURATION FACTOR HYPA"/>
    <property type="match status" value="1"/>
</dbReference>
<dbReference type="PIRSF" id="PIRSF004761">
    <property type="entry name" value="Hydrgn_mat_HypA"/>
    <property type="match status" value="1"/>
</dbReference>
<dbReference type="InterPro" id="IPR000688">
    <property type="entry name" value="HypA/HybF"/>
</dbReference>
<evidence type="ECO:0000256" key="1">
    <source>
        <dbReference type="ARBA" id="ARBA00010748"/>
    </source>
</evidence>
<protein>
    <recommendedName>
        <fullName evidence="5">Hydrogenase maturation factor HypA</fullName>
    </recommendedName>
</protein>
<feature type="binding site" evidence="5">
    <location>
        <position position="2"/>
    </location>
    <ligand>
        <name>Ni(2+)</name>
        <dbReference type="ChEBI" id="CHEBI:49786"/>
    </ligand>
</feature>
<reference evidence="6 7" key="1">
    <citation type="journal article" date="2013" name="Appl. Microbiol. Biotechnol.">
        <title>Glycerol assimilation and production of 1,3-propanediol by Citrobacter amalonaticus Y19.</title>
        <authorList>
            <person name="Ainala S.K."/>
            <person name="Ashok S."/>
            <person name="Ko Y."/>
            <person name="Park S."/>
        </authorList>
    </citation>
    <scope>NUCLEOTIDE SEQUENCE [LARGE SCALE GENOMIC DNA]</scope>
    <source>
        <strain evidence="6 7">Y19</strain>
    </source>
</reference>
<evidence type="ECO:0000313" key="7">
    <source>
        <dbReference type="Proteomes" id="UP000034085"/>
    </source>
</evidence>
<organism evidence="6 7">
    <name type="scientific">Citrobacter amalonaticus Y19</name>
    <dbReference type="NCBI Taxonomy" id="1261127"/>
    <lineage>
        <taxon>Bacteria</taxon>
        <taxon>Pseudomonadati</taxon>
        <taxon>Pseudomonadota</taxon>
        <taxon>Gammaproteobacteria</taxon>
        <taxon>Enterobacterales</taxon>
        <taxon>Enterobacteriaceae</taxon>
        <taxon>Citrobacter</taxon>
    </lineage>
</organism>